<evidence type="ECO:0000313" key="10">
    <source>
        <dbReference type="Ensembl" id="ENSORLP00000043552.1"/>
    </source>
</evidence>
<evidence type="ECO:0000256" key="6">
    <source>
        <dbReference type="ARBA" id="ARBA00040995"/>
    </source>
</evidence>
<sequence length="261" mass="29267">MRRGEHGPQAFQAPVDVHASEDGQVFMFRRTANELTTSSDDEELSVVEMRQMKLDNHRNVQLLERKVLEDDNLSKLALQYGCKVGDIKQVNNLMQEQDLFALKSIKIPVPKHSFLTETLSGRDDPLEEVPHSSGLTRGDRSLSHVQQVTDFLVEVDNDIDKLIQTTADRDEVSSEKPRRLGLRRRRSKSHGADWGIQWWNAVVAMLLIGIVMPLFYVIYFKTKDNGAGLSDGGALRSSTSSPNSTATDFSTRGAEPFKEPG</sequence>
<keyword evidence="5" id="KW-0325">Glycoprotein</keyword>
<dbReference type="GeneID" id="101161150"/>
<dbReference type="KEGG" id="ola:101161150"/>
<dbReference type="FunCoup" id="A0A3B3IIN1">
    <property type="interactions" value="674"/>
</dbReference>
<dbReference type="Bgee" id="ENSORLG00000022726">
    <property type="expression patterns" value="Expressed in muscle tissue and 13 other cell types or tissues"/>
</dbReference>
<name>A0A3B3IIN1_ORYLA</name>
<keyword evidence="2 8" id="KW-0812">Transmembrane</keyword>
<dbReference type="AlphaFoldDB" id="A0A3B3IIN1"/>
<keyword evidence="4 8" id="KW-0472">Membrane</keyword>
<evidence type="ECO:0000256" key="8">
    <source>
        <dbReference type="SAM" id="Phobius"/>
    </source>
</evidence>
<dbReference type="InterPro" id="IPR045030">
    <property type="entry name" value="LYSM1-4"/>
</dbReference>
<protein>
    <recommendedName>
        <fullName evidence="6">LysM and putative peptidoglycan-binding domain-containing protein 4</fullName>
    </recommendedName>
</protein>
<evidence type="ECO:0000256" key="2">
    <source>
        <dbReference type="ARBA" id="ARBA00022692"/>
    </source>
</evidence>
<reference evidence="10" key="3">
    <citation type="submission" date="2025-09" db="UniProtKB">
        <authorList>
            <consortium name="Ensembl"/>
        </authorList>
    </citation>
    <scope>IDENTIFICATION</scope>
    <source>
        <strain evidence="10">Hd-rR</strain>
    </source>
</reference>
<dbReference type="GO" id="GO:0016020">
    <property type="term" value="C:membrane"/>
    <property type="evidence" value="ECO:0007669"/>
    <property type="project" value="UniProtKB-SubCell"/>
</dbReference>
<reference evidence="10 11" key="1">
    <citation type="journal article" date="2007" name="Nature">
        <title>The medaka draft genome and insights into vertebrate genome evolution.</title>
        <authorList>
            <person name="Kasahara M."/>
            <person name="Naruse K."/>
            <person name="Sasaki S."/>
            <person name="Nakatani Y."/>
            <person name="Qu W."/>
            <person name="Ahsan B."/>
            <person name="Yamada T."/>
            <person name="Nagayasu Y."/>
            <person name="Doi K."/>
            <person name="Kasai Y."/>
            <person name="Jindo T."/>
            <person name="Kobayashi D."/>
            <person name="Shimada A."/>
            <person name="Toyoda A."/>
            <person name="Kuroki Y."/>
            <person name="Fujiyama A."/>
            <person name="Sasaki T."/>
            <person name="Shimizu A."/>
            <person name="Asakawa S."/>
            <person name="Shimizu N."/>
            <person name="Hashimoto S."/>
            <person name="Yang J."/>
            <person name="Lee Y."/>
            <person name="Matsushima K."/>
            <person name="Sugano S."/>
            <person name="Sakaizumi M."/>
            <person name="Narita T."/>
            <person name="Ohishi K."/>
            <person name="Haga S."/>
            <person name="Ohta F."/>
            <person name="Nomoto H."/>
            <person name="Nogata K."/>
            <person name="Morishita T."/>
            <person name="Endo T."/>
            <person name="Shin-I T."/>
            <person name="Takeda H."/>
            <person name="Morishita S."/>
            <person name="Kohara Y."/>
        </authorList>
    </citation>
    <scope>NUCLEOTIDE SEQUENCE [LARGE SCALE GENOMIC DNA]</scope>
    <source>
        <strain evidence="10 11">Hd-rR</strain>
    </source>
</reference>
<dbReference type="Proteomes" id="UP000001038">
    <property type="component" value="Chromosome 6"/>
</dbReference>
<organism evidence="10 11">
    <name type="scientific">Oryzias latipes</name>
    <name type="common">Japanese rice fish</name>
    <name type="synonym">Japanese killifish</name>
    <dbReference type="NCBI Taxonomy" id="8090"/>
    <lineage>
        <taxon>Eukaryota</taxon>
        <taxon>Metazoa</taxon>
        <taxon>Chordata</taxon>
        <taxon>Craniata</taxon>
        <taxon>Vertebrata</taxon>
        <taxon>Euteleostomi</taxon>
        <taxon>Actinopterygii</taxon>
        <taxon>Neopterygii</taxon>
        <taxon>Teleostei</taxon>
        <taxon>Neoteleostei</taxon>
        <taxon>Acanthomorphata</taxon>
        <taxon>Ovalentaria</taxon>
        <taxon>Atherinomorphae</taxon>
        <taxon>Beloniformes</taxon>
        <taxon>Adrianichthyidae</taxon>
        <taxon>Oryziinae</taxon>
        <taxon>Oryzias</taxon>
    </lineage>
</organism>
<dbReference type="InterPro" id="IPR018392">
    <property type="entry name" value="LysM"/>
</dbReference>
<dbReference type="PROSITE" id="PS51782">
    <property type="entry name" value="LYSM"/>
    <property type="match status" value="1"/>
</dbReference>
<evidence type="ECO:0000256" key="4">
    <source>
        <dbReference type="ARBA" id="ARBA00023136"/>
    </source>
</evidence>
<feature type="transmembrane region" description="Helical" evidence="8">
    <location>
        <begin position="198"/>
        <end position="219"/>
    </location>
</feature>
<feature type="domain" description="LysM" evidence="9">
    <location>
        <begin position="63"/>
        <end position="107"/>
    </location>
</feature>
<evidence type="ECO:0000256" key="5">
    <source>
        <dbReference type="ARBA" id="ARBA00023180"/>
    </source>
</evidence>
<evidence type="ECO:0000256" key="7">
    <source>
        <dbReference type="SAM" id="MobiDB-lite"/>
    </source>
</evidence>
<evidence type="ECO:0000313" key="11">
    <source>
        <dbReference type="Proteomes" id="UP000001038"/>
    </source>
</evidence>
<dbReference type="CTD" id="145748"/>
<keyword evidence="11" id="KW-1185">Reference proteome</keyword>
<reference evidence="10" key="2">
    <citation type="submission" date="2025-08" db="UniProtKB">
        <authorList>
            <consortium name="Ensembl"/>
        </authorList>
    </citation>
    <scope>IDENTIFICATION</scope>
    <source>
        <strain evidence="10">Hd-rR</strain>
    </source>
</reference>
<dbReference type="SMART" id="SM00257">
    <property type="entry name" value="LysM"/>
    <property type="match status" value="1"/>
</dbReference>
<dbReference type="PANTHER" id="PTHR20932">
    <property type="entry name" value="LYSM AND PUTATIVE PEPTIDOGLYCAN-BINDING DOMAIN-CONTAINING PROTEIN"/>
    <property type="match status" value="1"/>
</dbReference>
<gene>
    <name evidence="10" type="primary">LYSMD4</name>
    <name evidence="10" type="synonym">lysmd4</name>
</gene>
<feature type="region of interest" description="Disordered" evidence="7">
    <location>
        <begin position="230"/>
        <end position="261"/>
    </location>
</feature>
<proteinExistence type="predicted"/>
<dbReference type="GeneTree" id="ENSGT00940000160583"/>
<evidence type="ECO:0000259" key="9">
    <source>
        <dbReference type="PROSITE" id="PS51782"/>
    </source>
</evidence>
<dbReference type="STRING" id="8090.ENSORLP00000043552"/>
<feature type="compositionally biased region" description="Polar residues" evidence="7">
    <location>
        <begin position="236"/>
        <end position="250"/>
    </location>
</feature>
<evidence type="ECO:0000256" key="1">
    <source>
        <dbReference type="ARBA" id="ARBA00004167"/>
    </source>
</evidence>
<dbReference type="CDD" id="cd00118">
    <property type="entry name" value="LysM"/>
    <property type="match status" value="1"/>
</dbReference>
<accession>A0A3B3IIN1</accession>
<dbReference type="InterPro" id="IPR036779">
    <property type="entry name" value="LysM_dom_sf"/>
</dbReference>
<comment type="subcellular location">
    <subcellularLocation>
        <location evidence="1">Membrane</location>
        <topology evidence="1">Single-pass membrane protein</topology>
    </subcellularLocation>
</comment>
<dbReference type="Gene3D" id="3.10.350.10">
    <property type="entry name" value="LysM domain"/>
    <property type="match status" value="1"/>
</dbReference>
<dbReference type="Pfam" id="PF01476">
    <property type="entry name" value="LysM"/>
    <property type="match status" value="1"/>
</dbReference>
<dbReference type="PANTHER" id="PTHR20932:SF7">
    <property type="entry name" value="AND PUTATIVE PEPTIDOGLYCAN-BINDING DOMAIN-CONTAINING PROTEIN 4-RELATED"/>
    <property type="match status" value="1"/>
</dbReference>
<dbReference type="InParanoid" id="A0A3B3IIN1"/>
<dbReference type="Ensembl" id="ENSORLT00000042479.1">
    <property type="protein sequence ID" value="ENSORLP00000043552.1"/>
    <property type="gene ID" value="ENSORLG00000022726.1"/>
</dbReference>
<evidence type="ECO:0000256" key="3">
    <source>
        <dbReference type="ARBA" id="ARBA00022989"/>
    </source>
</evidence>
<keyword evidence="3 8" id="KW-1133">Transmembrane helix</keyword>
<dbReference type="OrthoDB" id="538216at2759"/>